<dbReference type="GO" id="GO:0046872">
    <property type="term" value="F:metal ion binding"/>
    <property type="evidence" value="ECO:0007669"/>
    <property type="project" value="UniProtKB-KW"/>
</dbReference>
<dbReference type="InterPro" id="IPR017941">
    <property type="entry name" value="Rieske_2Fe-2S"/>
</dbReference>
<evidence type="ECO:0000259" key="7">
    <source>
        <dbReference type="PROSITE" id="PS51296"/>
    </source>
</evidence>
<evidence type="ECO:0000256" key="5">
    <source>
        <dbReference type="ARBA" id="ARBA00023157"/>
    </source>
</evidence>
<dbReference type="GO" id="GO:0016020">
    <property type="term" value="C:membrane"/>
    <property type="evidence" value="ECO:0007669"/>
    <property type="project" value="InterPro"/>
</dbReference>
<dbReference type="PRINTS" id="PR00162">
    <property type="entry name" value="RIESKE"/>
</dbReference>
<reference evidence="8" key="1">
    <citation type="journal article" date="2020" name="mSystems">
        <title>Genome- and Community-Level Interaction Insights into Carbon Utilization and Element Cycling Functions of Hydrothermarchaeota in Hydrothermal Sediment.</title>
        <authorList>
            <person name="Zhou Z."/>
            <person name="Liu Y."/>
            <person name="Xu W."/>
            <person name="Pan J."/>
            <person name="Luo Z.H."/>
            <person name="Li M."/>
        </authorList>
    </citation>
    <scope>NUCLEOTIDE SEQUENCE [LARGE SCALE GENOMIC DNA]</scope>
    <source>
        <strain evidence="8">HyVt-503</strain>
    </source>
</reference>
<evidence type="ECO:0000256" key="1">
    <source>
        <dbReference type="ARBA" id="ARBA00022714"/>
    </source>
</evidence>
<dbReference type="PROSITE" id="PS51296">
    <property type="entry name" value="RIESKE"/>
    <property type="match status" value="1"/>
</dbReference>
<dbReference type="CDD" id="cd03467">
    <property type="entry name" value="Rieske"/>
    <property type="match status" value="1"/>
</dbReference>
<sequence>MKRRELLFTLFATMLGLPALSFIKKVQIRPPRPVRIFKVLREGEYYIHDEFVLFETPSGPVAVSRHCTHLGCIVNFRDDERHFLCPCHQSLFDWDGRYIKGPAKKDLPHFAVKRLKGSQEGYEVLMPRTRLS</sequence>
<dbReference type="InterPro" id="IPR005805">
    <property type="entry name" value="Rieske_Fe-S_prot_C"/>
</dbReference>
<name>A0A7V2SVE4_9BACT</name>
<keyword evidence="3" id="KW-0408">Iron</keyword>
<dbReference type="InterPro" id="IPR014349">
    <property type="entry name" value="Rieske_Fe-S_prot"/>
</dbReference>
<dbReference type="SUPFAM" id="SSF50022">
    <property type="entry name" value="ISP domain"/>
    <property type="match status" value="1"/>
</dbReference>
<proteinExistence type="predicted"/>
<keyword evidence="2" id="KW-0479">Metal-binding</keyword>
<dbReference type="AlphaFoldDB" id="A0A7V2SVE4"/>
<protein>
    <submittedName>
        <fullName evidence="8">Ubiquinol-cytochrome c reductase iron-sulfur subunit</fullName>
    </submittedName>
</protein>
<comment type="cofactor">
    <cofactor evidence="6">
        <name>[2Fe-2S] cluster</name>
        <dbReference type="ChEBI" id="CHEBI:190135"/>
    </cofactor>
</comment>
<keyword evidence="4" id="KW-0411">Iron-sulfur</keyword>
<keyword evidence="1" id="KW-0001">2Fe-2S</keyword>
<keyword evidence="5" id="KW-1015">Disulfide bond</keyword>
<evidence type="ECO:0000313" key="8">
    <source>
        <dbReference type="EMBL" id="HFC46642.1"/>
    </source>
</evidence>
<evidence type="ECO:0000256" key="2">
    <source>
        <dbReference type="ARBA" id="ARBA00022723"/>
    </source>
</evidence>
<organism evidence="8">
    <name type="scientific">Dissulfuribacter thermophilus</name>
    <dbReference type="NCBI Taxonomy" id="1156395"/>
    <lineage>
        <taxon>Bacteria</taxon>
        <taxon>Pseudomonadati</taxon>
        <taxon>Thermodesulfobacteriota</taxon>
        <taxon>Dissulfuribacteria</taxon>
        <taxon>Dissulfuribacterales</taxon>
        <taxon>Dissulfuribacteraceae</taxon>
        <taxon>Dissulfuribacter</taxon>
    </lineage>
</organism>
<evidence type="ECO:0000256" key="3">
    <source>
        <dbReference type="ARBA" id="ARBA00023004"/>
    </source>
</evidence>
<evidence type="ECO:0000256" key="6">
    <source>
        <dbReference type="ARBA" id="ARBA00034078"/>
    </source>
</evidence>
<dbReference type="Pfam" id="PF00355">
    <property type="entry name" value="Rieske"/>
    <property type="match status" value="1"/>
</dbReference>
<dbReference type="PANTHER" id="PTHR10134">
    <property type="entry name" value="CYTOCHROME B-C1 COMPLEX SUBUNIT RIESKE, MITOCHONDRIAL"/>
    <property type="match status" value="1"/>
</dbReference>
<comment type="caution">
    <text evidence="8">The sequence shown here is derived from an EMBL/GenBank/DDBJ whole genome shotgun (WGS) entry which is preliminary data.</text>
</comment>
<dbReference type="Proteomes" id="UP000885797">
    <property type="component" value="Unassembled WGS sequence"/>
</dbReference>
<dbReference type="InterPro" id="IPR036922">
    <property type="entry name" value="Rieske_2Fe-2S_sf"/>
</dbReference>
<dbReference type="Gene3D" id="2.102.10.10">
    <property type="entry name" value="Rieske [2Fe-2S] iron-sulphur domain"/>
    <property type="match status" value="1"/>
</dbReference>
<evidence type="ECO:0000256" key="4">
    <source>
        <dbReference type="ARBA" id="ARBA00023014"/>
    </source>
</evidence>
<gene>
    <name evidence="8" type="ORF">ENJ63_02035</name>
</gene>
<accession>A0A7V2SVE4</accession>
<dbReference type="GO" id="GO:0051537">
    <property type="term" value="F:2 iron, 2 sulfur cluster binding"/>
    <property type="evidence" value="ECO:0007669"/>
    <property type="project" value="UniProtKB-KW"/>
</dbReference>
<feature type="domain" description="Rieske" evidence="7">
    <location>
        <begin position="31"/>
        <end position="121"/>
    </location>
</feature>
<dbReference type="EMBL" id="DRND01000170">
    <property type="protein sequence ID" value="HFC46642.1"/>
    <property type="molecule type" value="Genomic_DNA"/>
</dbReference>